<evidence type="ECO:0000313" key="2">
    <source>
        <dbReference type="Proteomes" id="UP000078397"/>
    </source>
</evidence>
<keyword evidence="2" id="KW-1185">Reference proteome</keyword>
<gene>
    <name evidence="1" type="ORF">VFPPC_18174</name>
</gene>
<accession>A0A219AS52</accession>
<proteinExistence type="predicted"/>
<evidence type="ECO:0000313" key="1">
    <source>
        <dbReference type="EMBL" id="OWT43623.1"/>
    </source>
</evidence>
<comment type="caution">
    <text evidence="1">The sequence shown here is derived from an EMBL/GenBank/DDBJ whole genome shotgun (WGS) entry which is preliminary data.</text>
</comment>
<dbReference type="Proteomes" id="UP000078397">
    <property type="component" value="Unassembled WGS sequence"/>
</dbReference>
<protein>
    <submittedName>
        <fullName evidence="1">Uncharacterized protein</fullName>
    </submittedName>
</protein>
<dbReference type="KEGG" id="pchm:VFPPC_18174"/>
<dbReference type="EMBL" id="LSBJ02000001">
    <property type="protein sequence ID" value="OWT43623.1"/>
    <property type="molecule type" value="Genomic_DNA"/>
</dbReference>
<sequence length="64" mass="7168">MKYGVRNRESSDRQAFKDGHCIRVVADIAVDIRRSCLNSILLSNSRPITDSLSFATMRGLLLLS</sequence>
<dbReference type="RefSeq" id="XP_022286026.1">
    <property type="nucleotide sequence ID" value="XM_022429827.1"/>
</dbReference>
<dbReference type="GeneID" id="33937030"/>
<reference evidence="1 2" key="1">
    <citation type="journal article" date="2016" name="PLoS Pathog.">
        <title>Biosynthesis of antibiotic leucinostatins in bio-control fungus Purpureocillium lilacinum and their inhibition on phytophthora revealed by genome mining.</title>
        <authorList>
            <person name="Wang G."/>
            <person name="Liu Z."/>
            <person name="Lin R."/>
            <person name="Li E."/>
            <person name="Mao Z."/>
            <person name="Ling J."/>
            <person name="Yang Y."/>
            <person name="Yin W.B."/>
            <person name="Xie B."/>
        </authorList>
    </citation>
    <scope>NUCLEOTIDE SEQUENCE [LARGE SCALE GENOMIC DNA]</scope>
    <source>
        <strain evidence="1">170</strain>
    </source>
</reference>
<dbReference type="AlphaFoldDB" id="A0A219AS52"/>
<organism evidence="1 2">
    <name type="scientific">Pochonia chlamydosporia 170</name>
    <dbReference type="NCBI Taxonomy" id="1380566"/>
    <lineage>
        <taxon>Eukaryota</taxon>
        <taxon>Fungi</taxon>
        <taxon>Dikarya</taxon>
        <taxon>Ascomycota</taxon>
        <taxon>Pezizomycotina</taxon>
        <taxon>Sordariomycetes</taxon>
        <taxon>Hypocreomycetidae</taxon>
        <taxon>Hypocreales</taxon>
        <taxon>Clavicipitaceae</taxon>
        <taxon>Pochonia</taxon>
    </lineage>
</organism>
<name>A0A219AS52_METCM</name>